<reference evidence="1 2" key="1">
    <citation type="journal article" date="2024" name="BMC Genomics">
        <title>De novo assembly and annotation of Popillia japonica's genome with initial clues to its potential as an invasive pest.</title>
        <authorList>
            <person name="Cucini C."/>
            <person name="Boschi S."/>
            <person name="Funari R."/>
            <person name="Cardaioli E."/>
            <person name="Iannotti N."/>
            <person name="Marturano G."/>
            <person name="Paoli F."/>
            <person name="Bruttini M."/>
            <person name="Carapelli A."/>
            <person name="Frati F."/>
            <person name="Nardi F."/>
        </authorList>
    </citation>
    <scope>NUCLEOTIDE SEQUENCE [LARGE SCALE GENOMIC DNA]</scope>
    <source>
        <strain evidence="1">DMR45628</strain>
    </source>
</reference>
<keyword evidence="2" id="KW-1185">Reference proteome</keyword>
<dbReference type="Proteomes" id="UP001458880">
    <property type="component" value="Unassembled WGS sequence"/>
</dbReference>
<gene>
    <name evidence="1" type="ORF">QE152_g32388</name>
</gene>
<protein>
    <submittedName>
        <fullName evidence="1">Uncharacterized protein</fullName>
    </submittedName>
</protein>
<accession>A0AAW1IZY2</accession>
<comment type="caution">
    <text evidence="1">The sequence shown here is derived from an EMBL/GenBank/DDBJ whole genome shotgun (WGS) entry which is preliminary data.</text>
</comment>
<evidence type="ECO:0000313" key="2">
    <source>
        <dbReference type="Proteomes" id="UP001458880"/>
    </source>
</evidence>
<name>A0AAW1IZY2_POPJA</name>
<proteinExistence type="predicted"/>
<sequence length="110" mass="12650">MSCHLQYYIGCTSMDPSYALTEVQTMMYIPDSSPISWWPIIFLAKEEIDFQGKQIIMLPLKKIMSTWTMSETADAEAEINFEVTYSPWTMSETADAEPEINVEVTYQTKS</sequence>
<dbReference type="EMBL" id="JASPKY010000473">
    <property type="protein sequence ID" value="KAK9695704.1"/>
    <property type="molecule type" value="Genomic_DNA"/>
</dbReference>
<dbReference type="AlphaFoldDB" id="A0AAW1IZY2"/>
<evidence type="ECO:0000313" key="1">
    <source>
        <dbReference type="EMBL" id="KAK9695704.1"/>
    </source>
</evidence>
<organism evidence="1 2">
    <name type="scientific">Popillia japonica</name>
    <name type="common">Japanese beetle</name>
    <dbReference type="NCBI Taxonomy" id="7064"/>
    <lineage>
        <taxon>Eukaryota</taxon>
        <taxon>Metazoa</taxon>
        <taxon>Ecdysozoa</taxon>
        <taxon>Arthropoda</taxon>
        <taxon>Hexapoda</taxon>
        <taxon>Insecta</taxon>
        <taxon>Pterygota</taxon>
        <taxon>Neoptera</taxon>
        <taxon>Endopterygota</taxon>
        <taxon>Coleoptera</taxon>
        <taxon>Polyphaga</taxon>
        <taxon>Scarabaeiformia</taxon>
        <taxon>Scarabaeidae</taxon>
        <taxon>Rutelinae</taxon>
        <taxon>Popillia</taxon>
    </lineage>
</organism>